<evidence type="ECO:0000256" key="4">
    <source>
        <dbReference type="ARBA" id="ARBA00022695"/>
    </source>
</evidence>
<evidence type="ECO:0000313" key="12">
    <source>
        <dbReference type="Proteomes" id="UP000319613"/>
    </source>
</evidence>
<dbReference type="AlphaFoldDB" id="A0A554JAV3"/>
<keyword evidence="11" id="KW-0378">Hydrolase</keyword>
<evidence type="ECO:0000256" key="2">
    <source>
        <dbReference type="ARBA" id="ARBA00022679"/>
    </source>
</evidence>
<accession>A0A554JAV3</accession>
<dbReference type="GO" id="GO:0000049">
    <property type="term" value="F:tRNA binding"/>
    <property type="evidence" value="ECO:0007669"/>
    <property type="project" value="TreeGrafter"/>
</dbReference>
<keyword evidence="7" id="KW-0460">Magnesium</keyword>
<sequence>MKEAERICSLLSKQGYETYIVGGFVRDMLLGISGFDLDIATSAKPFETKKILNKHGFKIYEAGEKFGTIGVVSPKGNVEITTFRKEGMYSDSRRPSKVSFVLSVKEDSKRRDFTINSIYYNPATHEFLDWHEGLKDLKNKEIKFVGSAFKRIKEDPLRMLRAVRFAAKLGFNINKKDLSVIKKNSKLIRKTSAQRIKEELDRIISQ</sequence>
<keyword evidence="8" id="KW-0694">RNA-binding</keyword>
<evidence type="ECO:0000313" key="11">
    <source>
        <dbReference type="EMBL" id="TSC65487.1"/>
    </source>
</evidence>
<dbReference type="InterPro" id="IPR050264">
    <property type="entry name" value="Bact_CCA-adding_enz_type3_sf"/>
</dbReference>
<dbReference type="GO" id="GO:0008033">
    <property type="term" value="P:tRNA processing"/>
    <property type="evidence" value="ECO:0007669"/>
    <property type="project" value="UniProtKB-KW"/>
</dbReference>
<evidence type="ECO:0000256" key="1">
    <source>
        <dbReference type="ARBA" id="ARBA00001946"/>
    </source>
</evidence>
<dbReference type="CDD" id="cd05398">
    <property type="entry name" value="NT_ClassII-CCAase"/>
    <property type="match status" value="1"/>
</dbReference>
<name>A0A554JAV3_9BACT</name>
<comment type="caution">
    <text evidence="11">The sequence shown here is derived from an EMBL/GenBank/DDBJ whole genome shotgun (WGS) entry which is preliminary data.</text>
</comment>
<evidence type="ECO:0000256" key="3">
    <source>
        <dbReference type="ARBA" id="ARBA00022694"/>
    </source>
</evidence>
<reference evidence="11 12" key="1">
    <citation type="submission" date="2017-07" db="EMBL/GenBank/DDBJ databases">
        <title>Mechanisms for carbon and nitrogen cycling indicate functional differentiation within the Candidate Phyla Radiation.</title>
        <authorList>
            <person name="Danczak R.E."/>
            <person name="Johnston M.D."/>
            <person name="Kenah C."/>
            <person name="Slattery M."/>
            <person name="Wrighton K.C."/>
            <person name="Wilkins M.J."/>
        </authorList>
    </citation>
    <scope>NUCLEOTIDE SEQUENCE [LARGE SCALE GENOMIC DNA]</scope>
    <source>
        <strain evidence="11">Gr01-1014_77</strain>
    </source>
</reference>
<gene>
    <name evidence="11" type="ORF">G01um101477_460</name>
</gene>
<protein>
    <submittedName>
        <fullName evidence="11">Polynucleotide adenylyltransferase/metal dependent phosphohydrolase</fullName>
    </submittedName>
</protein>
<comment type="cofactor">
    <cofactor evidence="1">
        <name>Mg(2+)</name>
        <dbReference type="ChEBI" id="CHEBI:18420"/>
    </cofactor>
</comment>
<dbReference type="InterPro" id="IPR002646">
    <property type="entry name" value="PolA_pol_head_dom"/>
</dbReference>
<dbReference type="InterPro" id="IPR043519">
    <property type="entry name" value="NT_sf"/>
</dbReference>
<proteinExistence type="inferred from homology"/>
<dbReference type="GO" id="GO:0000166">
    <property type="term" value="F:nucleotide binding"/>
    <property type="evidence" value="ECO:0007669"/>
    <property type="project" value="UniProtKB-KW"/>
</dbReference>
<dbReference type="SUPFAM" id="SSF81301">
    <property type="entry name" value="Nucleotidyltransferase"/>
    <property type="match status" value="1"/>
</dbReference>
<comment type="similarity">
    <text evidence="8">Belongs to the tRNA nucleotidyltransferase/poly(A) polymerase family.</text>
</comment>
<dbReference type="Gene3D" id="3.30.460.10">
    <property type="entry name" value="Beta Polymerase, domain 2"/>
    <property type="match status" value="1"/>
</dbReference>
<dbReference type="Proteomes" id="UP000319613">
    <property type="component" value="Unassembled WGS sequence"/>
</dbReference>
<dbReference type="EMBL" id="VMFF01000043">
    <property type="protein sequence ID" value="TSC65487.1"/>
    <property type="molecule type" value="Genomic_DNA"/>
</dbReference>
<evidence type="ECO:0000256" key="6">
    <source>
        <dbReference type="ARBA" id="ARBA00022741"/>
    </source>
</evidence>
<organism evidence="11 12">
    <name type="scientific">Candidatus Doudnabacteria bacterium Gr01-1014_77</name>
    <dbReference type="NCBI Taxonomy" id="2017133"/>
    <lineage>
        <taxon>Bacteria</taxon>
        <taxon>Candidatus Doudnaibacteriota</taxon>
    </lineage>
</organism>
<dbReference type="PANTHER" id="PTHR46173">
    <property type="entry name" value="CCA TRNA NUCLEOTIDYLTRANSFERASE 1, MITOCHONDRIAL"/>
    <property type="match status" value="1"/>
</dbReference>
<keyword evidence="2 8" id="KW-0808">Transferase</keyword>
<dbReference type="Pfam" id="PF12627">
    <property type="entry name" value="PolyA_pol_RNAbd"/>
    <property type="match status" value="1"/>
</dbReference>
<keyword evidence="6" id="KW-0547">Nucleotide-binding</keyword>
<evidence type="ECO:0000256" key="8">
    <source>
        <dbReference type="RuleBase" id="RU003953"/>
    </source>
</evidence>
<keyword evidence="4 11" id="KW-0548">Nucleotidyltransferase</keyword>
<feature type="domain" description="tRNA nucleotidyltransferase/poly(A) polymerase RNA and SrmB- binding" evidence="10">
    <location>
        <begin position="170"/>
        <end position="205"/>
    </location>
</feature>
<keyword evidence="5" id="KW-0479">Metal-binding</keyword>
<evidence type="ECO:0000256" key="5">
    <source>
        <dbReference type="ARBA" id="ARBA00022723"/>
    </source>
</evidence>
<dbReference type="InterPro" id="IPR032828">
    <property type="entry name" value="PolyA_RNA-bd"/>
</dbReference>
<dbReference type="PANTHER" id="PTHR46173:SF1">
    <property type="entry name" value="CCA TRNA NUCLEOTIDYLTRANSFERASE 1, MITOCHONDRIAL"/>
    <property type="match status" value="1"/>
</dbReference>
<evidence type="ECO:0000256" key="7">
    <source>
        <dbReference type="ARBA" id="ARBA00022842"/>
    </source>
</evidence>
<dbReference type="GO" id="GO:0016787">
    <property type="term" value="F:hydrolase activity"/>
    <property type="evidence" value="ECO:0007669"/>
    <property type="project" value="UniProtKB-KW"/>
</dbReference>
<dbReference type="SUPFAM" id="SSF81891">
    <property type="entry name" value="Poly A polymerase C-terminal region-like"/>
    <property type="match status" value="1"/>
</dbReference>
<evidence type="ECO:0000259" key="9">
    <source>
        <dbReference type="Pfam" id="PF01743"/>
    </source>
</evidence>
<evidence type="ECO:0000259" key="10">
    <source>
        <dbReference type="Pfam" id="PF12627"/>
    </source>
</evidence>
<keyword evidence="3" id="KW-0819">tRNA processing</keyword>
<dbReference type="GO" id="GO:0046872">
    <property type="term" value="F:metal ion binding"/>
    <property type="evidence" value="ECO:0007669"/>
    <property type="project" value="UniProtKB-KW"/>
</dbReference>
<dbReference type="GO" id="GO:0016779">
    <property type="term" value="F:nucleotidyltransferase activity"/>
    <property type="evidence" value="ECO:0007669"/>
    <property type="project" value="UniProtKB-KW"/>
</dbReference>
<dbReference type="Gene3D" id="1.10.3090.10">
    <property type="entry name" value="cca-adding enzyme, domain 2"/>
    <property type="match status" value="1"/>
</dbReference>
<dbReference type="Pfam" id="PF01743">
    <property type="entry name" value="PolyA_pol"/>
    <property type="match status" value="1"/>
</dbReference>
<feature type="domain" description="Poly A polymerase head" evidence="9">
    <location>
        <begin position="18"/>
        <end position="142"/>
    </location>
</feature>